<dbReference type="PANTHER" id="PTHR48046:SF4">
    <property type="entry name" value="GLYCOSYLTRANSFERASE"/>
    <property type="match status" value="1"/>
</dbReference>
<keyword evidence="2" id="KW-0472">Membrane</keyword>
<reference evidence="3 4" key="1">
    <citation type="journal article" date="2024" name="Plant J.">
        <title>Genome sequences and population genomics reveal climatic adaptation and genomic divergence between two closely related sweetgum species.</title>
        <authorList>
            <person name="Xu W.Q."/>
            <person name="Ren C.Q."/>
            <person name="Zhang X.Y."/>
            <person name="Comes H.P."/>
            <person name="Liu X.H."/>
            <person name="Li Y.G."/>
            <person name="Kettle C.J."/>
            <person name="Jalonen R."/>
            <person name="Gaisberger H."/>
            <person name="Ma Y.Z."/>
            <person name="Qiu Y.X."/>
        </authorList>
    </citation>
    <scope>NUCLEOTIDE SEQUENCE [LARGE SCALE GENOMIC DNA]</scope>
    <source>
        <strain evidence="3">Hangzhou</strain>
    </source>
</reference>
<dbReference type="Gene3D" id="3.40.50.2000">
    <property type="entry name" value="Glycogen Phosphorylase B"/>
    <property type="match status" value="1"/>
</dbReference>
<sequence length="123" mass="13772">MPLHHPKALIVDVFCIDALDIANDLSIPTYLFFTASAALLALSLYFPTLDREVNGVYTDLHGAVQVPGCTPMPVDDLIHDVLKREILPILTRLPERYCMRIVICLSCRSESMKRFISISLAEV</sequence>
<protein>
    <submittedName>
        <fullName evidence="3">Uncharacterized protein</fullName>
    </submittedName>
</protein>
<gene>
    <name evidence="3" type="ORF">L1049_025759</name>
</gene>
<keyword evidence="2" id="KW-0812">Transmembrane</keyword>
<dbReference type="GO" id="GO:0016757">
    <property type="term" value="F:glycosyltransferase activity"/>
    <property type="evidence" value="ECO:0007669"/>
    <property type="project" value="UniProtKB-KW"/>
</dbReference>
<dbReference type="EMBL" id="JBBPBK010000014">
    <property type="protein sequence ID" value="KAK9270183.1"/>
    <property type="molecule type" value="Genomic_DNA"/>
</dbReference>
<evidence type="ECO:0000313" key="4">
    <source>
        <dbReference type="Proteomes" id="UP001415857"/>
    </source>
</evidence>
<proteinExistence type="predicted"/>
<dbReference type="SUPFAM" id="SSF53756">
    <property type="entry name" value="UDP-Glycosyltransferase/glycogen phosphorylase"/>
    <property type="match status" value="1"/>
</dbReference>
<evidence type="ECO:0000256" key="1">
    <source>
        <dbReference type="ARBA" id="ARBA00022676"/>
    </source>
</evidence>
<feature type="transmembrane region" description="Helical" evidence="2">
    <location>
        <begin position="27"/>
        <end position="46"/>
    </location>
</feature>
<keyword evidence="1" id="KW-0328">Glycosyltransferase</keyword>
<evidence type="ECO:0000313" key="3">
    <source>
        <dbReference type="EMBL" id="KAK9270183.1"/>
    </source>
</evidence>
<dbReference type="AlphaFoldDB" id="A0AAP0NC31"/>
<keyword evidence="4" id="KW-1185">Reference proteome</keyword>
<accession>A0AAP0NC31</accession>
<dbReference type="Proteomes" id="UP001415857">
    <property type="component" value="Unassembled WGS sequence"/>
</dbReference>
<keyword evidence="1" id="KW-0808">Transferase</keyword>
<comment type="caution">
    <text evidence="3">The sequence shown here is derived from an EMBL/GenBank/DDBJ whole genome shotgun (WGS) entry which is preliminary data.</text>
</comment>
<name>A0AAP0NC31_LIQFO</name>
<organism evidence="3 4">
    <name type="scientific">Liquidambar formosana</name>
    <name type="common">Formosan gum</name>
    <dbReference type="NCBI Taxonomy" id="63359"/>
    <lineage>
        <taxon>Eukaryota</taxon>
        <taxon>Viridiplantae</taxon>
        <taxon>Streptophyta</taxon>
        <taxon>Embryophyta</taxon>
        <taxon>Tracheophyta</taxon>
        <taxon>Spermatophyta</taxon>
        <taxon>Magnoliopsida</taxon>
        <taxon>eudicotyledons</taxon>
        <taxon>Gunneridae</taxon>
        <taxon>Pentapetalae</taxon>
        <taxon>Saxifragales</taxon>
        <taxon>Altingiaceae</taxon>
        <taxon>Liquidambar</taxon>
    </lineage>
</organism>
<dbReference type="PANTHER" id="PTHR48046">
    <property type="entry name" value="UDP-GLYCOSYLTRANSFERASE 72E1"/>
    <property type="match status" value="1"/>
</dbReference>
<keyword evidence="2" id="KW-1133">Transmembrane helix</keyword>
<evidence type="ECO:0000256" key="2">
    <source>
        <dbReference type="SAM" id="Phobius"/>
    </source>
</evidence>